<dbReference type="GO" id="GO:0008270">
    <property type="term" value="F:zinc ion binding"/>
    <property type="evidence" value="ECO:0007669"/>
    <property type="project" value="UniProtKB-KW"/>
</dbReference>
<evidence type="ECO:0000256" key="3">
    <source>
        <dbReference type="ARBA" id="ARBA00022833"/>
    </source>
</evidence>
<dbReference type="InterPro" id="IPR011011">
    <property type="entry name" value="Znf_FYVE_PHD"/>
</dbReference>
<feature type="compositionally biased region" description="Low complexity" evidence="4">
    <location>
        <begin position="24"/>
        <end position="42"/>
    </location>
</feature>
<dbReference type="Gene3D" id="3.40.50.150">
    <property type="entry name" value="Vaccinia Virus protein VP39"/>
    <property type="match status" value="2"/>
</dbReference>
<keyword evidence="2" id="KW-0863">Zinc-finger</keyword>
<dbReference type="SUPFAM" id="SSF57903">
    <property type="entry name" value="FYVE/PHD zinc finger"/>
    <property type="match status" value="1"/>
</dbReference>
<feature type="compositionally biased region" description="Polar residues" evidence="4">
    <location>
        <begin position="1008"/>
        <end position="1017"/>
    </location>
</feature>
<keyword evidence="7" id="KW-1185">Reference proteome</keyword>
<feature type="region of interest" description="Disordered" evidence="4">
    <location>
        <begin position="2021"/>
        <end position="2041"/>
    </location>
</feature>
<keyword evidence="3" id="KW-0862">Zinc</keyword>
<feature type="region of interest" description="Disordered" evidence="4">
    <location>
        <begin position="900"/>
        <end position="945"/>
    </location>
</feature>
<feature type="compositionally biased region" description="Polar residues" evidence="4">
    <location>
        <begin position="187"/>
        <end position="202"/>
    </location>
</feature>
<dbReference type="Proteomes" id="UP001151582">
    <property type="component" value="Unassembled WGS sequence"/>
</dbReference>
<evidence type="ECO:0000256" key="1">
    <source>
        <dbReference type="ARBA" id="ARBA00022723"/>
    </source>
</evidence>
<dbReference type="CDD" id="cd15571">
    <property type="entry name" value="ePHD"/>
    <property type="match status" value="1"/>
</dbReference>
<feature type="compositionally biased region" description="Polar residues" evidence="4">
    <location>
        <begin position="2021"/>
        <end position="2032"/>
    </location>
</feature>
<feature type="region of interest" description="Disordered" evidence="4">
    <location>
        <begin position="1"/>
        <end position="92"/>
    </location>
</feature>
<comment type="caution">
    <text evidence="6">The sequence shown here is derived from an EMBL/GenBank/DDBJ whole genome shotgun (WGS) entry which is preliminary data.</text>
</comment>
<evidence type="ECO:0000259" key="5">
    <source>
        <dbReference type="PROSITE" id="PS51805"/>
    </source>
</evidence>
<dbReference type="InterPro" id="IPR013083">
    <property type="entry name" value="Znf_RING/FYVE/PHD"/>
</dbReference>
<dbReference type="SMART" id="SM00249">
    <property type="entry name" value="PHD"/>
    <property type="match status" value="1"/>
</dbReference>
<dbReference type="OrthoDB" id="161570at2759"/>
<dbReference type="SUPFAM" id="SSF57850">
    <property type="entry name" value="RING/U-box"/>
    <property type="match status" value="1"/>
</dbReference>
<evidence type="ECO:0000313" key="6">
    <source>
        <dbReference type="EMBL" id="KAJ1984021.1"/>
    </source>
</evidence>
<dbReference type="SUPFAM" id="SSF53335">
    <property type="entry name" value="S-adenosyl-L-methionine-dependent methyltransferases"/>
    <property type="match status" value="2"/>
</dbReference>
<dbReference type="EMBL" id="JANBQB010000033">
    <property type="protein sequence ID" value="KAJ1984021.1"/>
    <property type="molecule type" value="Genomic_DNA"/>
</dbReference>
<dbReference type="PROSITE" id="PS51805">
    <property type="entry name" value="EPHD"/>
    <property type="match status" value="1"/>
</dbReference>
<feature type="region of interest" description="Disordered" evidence="4">
    <location>
        <begin position="187"/>
        <end position="242"/>
    </location>
</feature>
<evidence type="ECO:0000256" key="2">
    <source>
        <dbReference type="ARBA" id="ARBA00022771"/>
    </source>
</evidence>
<feature type="region of interest" description="Disordered" evidence="4">
    <location>
        <begin position="389"/>
        <end position="477"/>
    </location>
</feature>
<gene>
    <name evidence="6" type="ORF">H4R34_000929</name>
</gene>
<organism evidence="6 7">
    <name type="scientific">Dimargaris verticillata</name>
    <dbReference type="NCBI Taxonomy" id="2761393"/>
    <lineage>
        <taxon>Eukaryota</taxon>
        <taxon>Fungi</taxon>
        <taxon>Fungi incertae sedis</taxon>
        <taxon>Zoopagomycota</taxon>
        <taxon>Kickxellomycotina</taxon>
        <taxon>Dimargaritomycetes</taxon>
        <taxon>Dimargaritales</taxon>
        <taxon>Dimargaritaceae</taxon>
        <taxon>Dimargaris</taxon>
    </lineage>
</organism>
<protein>
    <recommendedName>
        <fullName evidence="5">PHD-type domain-containing protein</fullName>
    </recommendedName>
</protein>
<feature type="compositionally biased region" description="Polar residues" evidence="4">
    <location>
        <begin position="397"/>
        <end position="415"/>
    </location>
</feature>
<dbReference type="InterPro" id="IPR001965">
    <property type="entry name" value="Znf_PHD"/>
</dbReference>
<evidence type="ECO:0000313" key="7">
    <source>
        <dbReference type="Proteomes" id="UP001151582"/>
    </source>
</evidence>
<feature type="compositionally biased region" description="Polar residues" evidence="4">
    <location>
        <begin position="50"/>
        <end position="69"/>
    </location>
</feature>
<keyword evidence="1" id="KW-0479">Metal-binding</keyword>
<evidence type="ECO:0000256" key="4">
    <source>
        <dbReference type="SAM" id="MobiDB-lite"/>
    </source>
</evidence>
<feature type="compositionally biased region" description="Low complexity" evidence="4">
    <location>
        <begin position="1018"/>
        <end position="1036"/>
    </location>
</feature>
<feature type="compositionally biased region" description="Polar residues" evidence="4">
    <location>
        <begin position="1"/>
        <end position="17"/>
    </location>
</feature>
<sequence length="2245" mass="245233">MNKPHQSTPSHRLSLSPSGKLKPTDQTTLLPTPDTTPSVTTDGLDEPFGTSPTLESNTPCRDPTNSNAGLVSPSALGALPNGQPSSLAQGRGAAVKLDFEQPVPEPNLGQAAPVGLSSPPSVAPTTLQAPANSPAIRHKGAKAKTVDKRPCGCCQRSATTLTQLFEMELCAHCIPLFAVSPRVSRASKISHQHVASRSPLTTTKRRRDRPSPLPLSTQKSVNHDGSSTADHGSTPNFIKSGSICSKKPKIGHTAVGSPSVVEPHPEPVVANSLIAKSNVVKSSSAQVCVGSINDKGQGAQTKPMTANSGAENAHSLPTPPMPSPRPNSTVLSKPCPTATSVSGFKSKVSAKRTSDAMACECCGKLAVRRQRVGAIAVCAVCAPLFGAPPTTRRSTRQRINTEPTEPQTSLEQSLASPPHRPSPVSADLKHDSTTVSVCASPPCRRTRRNTQANTAPSSPSDASLEALSSTVKPPATKKTPTVASYITTGAFMTRNTLKRLTEASHGFVEDFHQFHLFEKVMILQRDRNWYPARLVAIEGGRTLAKYLDHDLWLSEWLSLDSRRLQSMVTFDQLRAAAPNRPAKRHRADPAMAALPPPSIDAAASPRAISEGTDIAHDSLGFTPGGYQVLQQMFNTPSTSGQHDSRKQLPRDPLSNTGAFGAGLFVLLPPFDAIADYACCISSGDSLRVRDGQKQWCNATALGHDDCCVSVMYTGYTNSGRTEAIPLNSPRLKVQIRKLHQLWQREQSGAKSVCTRTLSPSPNVDQQVKELAGSVNELAADATSLSSEAFNGDRSQDLTTQPLSSKLASLLHAMKQAQVSPPLPTSSDPSLQLVRELVQHAAPKGNSQPTFASAVPTGPVVQSALVKTLQQEFANLQRPQAKPPAPPRSSLASLLLAATQRDPPTKVSATLPSILEPKDPPKASGPSSGMAAVPEEPRDSDQGSLIRSGAVGDRVLVRNTKGQWLKGLILDLTATQALIRWPKRKTWFDRTNPRLRLAPPETDTEVASKPTTTTPSQQGAVKSPKPAKSPVASAPKGSVRRPAKVSRPLSKASAKPPRRTQVPDQTSNPMDALQPLPSAPVDEADYDQHWTIYCNCCQRVIQQVRFYCTYCESPSDGFDYESFELCLFCFEHQFPVTHQHPKTSFAMQWLTAPNEKSQISSLQLAGHGSGEATQDVGEMVQRFTKDRFDCDSMVVSQDSTDAPPAVHNRIRLDGILHRKVCAFCHEDEYTSPTELGPFIGPHPFVYDTRNRYGLLKPKRFWAHDACARYSPEVVVVNDVWYNVTEALKRGRTIRCNKCREKGATIGCFHSKCNRSYHFGCTGKPLAYFREGVIFWCPQHESHVNAQTQYDDIFSCDACHKSLVDESHWHTCSSCGQDYFSSFDLCSDCFATHDDQAHTHGKALFETTSWETIAAAKQAQEASQAALKSRNRRPRLAHTTGKQRDGRTNPLRLRSGKPATPMSVLLDNDDDASEMQCTFCPNSLSQGWKIGLGGMLMCHACYKTSLAQLDPSQVVTTSGDPVLHEVSHFTDPTTLTQGTSTLLQEGTLLTEYSAPIEDYNFAKYLTRTSCLSTTTDQTPGEVRELQSLGPAPHHLFSLAVDSSYYDILGKAPRWATHSGSDYHGTWLPQTVRRALLRFTRPNERVLSNFLGRGTDAIESLLLRRKCIGIDINPLAVDRSKKNCSFKVPLDTNITVEHRPIILLGDARSLIDDRRPNTILAEGSFDHILSHPPYKNCVLYSQHIAGDLSRFPGSQQFLQEMGQVIDQSRRLLKLHRRVTLGIGDNRKDCFYTPVSFNLIREYMVRGFEVEEVIVKRQRYCSAFGLGTELCTKFDFLMFTHEFIVTLRKVPLEQASAMALAALPLVDAYLATGAIQAPTDFSFNQTVRTIPSSPIVRTSRPMGTVWTFLPNDQYSLAMLCLSRIVERFGMDGCNWEEVTIRRQKPAFNPTASPIVDASHVNQSSVQELEAGPTGAQSTVDPLPTEAPVTSHSTAGSPAHPGQTNSPSSSTAGQVVALGAPAETSVTAHAMPQTTPTGEADPLVNEPMDEDDLSYYEQERLRKVQQNRKALMSMGLVSDLNDDVADDIPHYELMTGMGCDNPQAPLFLVAVPHMEHSQLRDTTLSGYRQWIVQIAWSALSRLADGGVFAVGVQDFRADGTQRLYPLGLLVYHDIMDAMAQRPKPATHTLRLKELMIAVPDGYAKDRKAPFSVEDFQEETCIFDSNRAPHVPIVHAYYLIFRKHPISFVEA</sequence>
<feature type="compositionally biased region" description="Polar residues" evidence="4">
    <location>
        <begin position="1983"/>
        <end position="2008"/>
    </location>
</feature>
<name>A0A9W8EEY6_9FUNG</name>
<dbReference type="InterPro" id="IPR029063">
    <property type="entry name" value="SAM-dependent_MTases_sf"/>
</dbReference>
<feature type="domain" description="PHD-type" evidence="5">
    <location>
        <begin position="1217"/>
        <end position="1339"/>
    </location>
</feature>
<feature type="region of interest" description="Disordered" evidence="4">
    <location>
        <begin position="990"/>
        <end position="1079"/>
    </location>
</feature>
<feature type="region of interest" description="Disordered" evidence="4">
    <location>
        <begin position="294"/>
        <end position="334"/>
    </location>
</feature>
<feature type="region of interest" description="Disordered" evidence="4">
    <location>
        <begin position="1956"/>
        <end position="2008"/>
    </location>
</feature>
<feature type="compositionally biased region" description="Polar residues" evidence="4">
    <location>
        <begin position="298"/>
        <end position="310"/>
    </location>
</feature>
<proteinExistence type="predicted"/>
<dbReference type="Gene3D" id="3.30.40.10">
    <property type="entry name" value="Zinc/RING finger domain, C3HC4 (zinc finger)"/>
    <property type="match status" value="1"/>
</dbReference>
<accession>A0A9W8EEY6</accession>
<dbReference type="InterPro" id="IPR034732">
    <property type="entry name" value="EPHD"/>
</dbReference>
<feature type="compositionally biased region" description="Low complexity" evidence="4">
    <location>
        <begin position="468"/>
        <end position="477"/>
    </location>
</feature>
<dbReference type="Pfam" id="PF13771">
    <property type="entry name" value="zf-HC5HC2H"/>
    <property type="match status" value="1"/>
</dbReference>
<reference evidence="6" key="1">
    <citation type="submission" date="2022-07" db="EMBL/GenBank/DDBJ databases">
        <title>Phylogenomic reconstructions and comparative analyses of Kickxellomycotina fungi.</title>
        <authorList>
            <person name="Reynolds N.K."/>
            <person name="Stajich J.E."/>
            <person name="Barry K."/>
            <person name="Grigoriev I.V."/>
            <person name="Crous P."/>
            <person name="Smith M.E."/>
        </authorList>
    </citation>
    <scope>NUCLEOTIDE SEQUENCE</scope>
    <source>
        <strain evidence="6">RSA 567</strain>
    </source>
</reference>
<feature type="region of interest" description="Disordered" evidence="4">
    <location>
        <begin position="1423"/>
        <end position="1460"/>
    </location>
</feature>
<feature type="compositionally biased region" description="Polar residues" evidence="4">
    <location>
        <begin position="217"/>
        <end position="242"/>
    </location>
</feature>